<dbReference type="Gene3D" id="3.40.50.1000">
    <property type="entry name" value="HAD superfamily/HAD-like"/>
    <property type="match status" value="1"/>
</dbReference>
<gene>
    <name evidence="1" type="ORF">KDH_19400</name>
</gene>
<evidence type="ECO:0008006" key="3">
    <source>
        <dbReference type="Google" id="ProtNLM"/>
    </source>
</evidence>
<dbReference type="Proteomes" id="UP001344906">
    <property type="component" value="Unassembled WGS sequence"/>
</dbReference>
<keyword evidence="2" id="KW-1185">Reference proteome</keyword>
<protein>
    <recommendedName>
        <fullName evidence="3">Haloacid dehalogenase</fullName>
    </recommendedName>
</protein>
<organism evidence="1 2">
    <name type="scientific">Dictyobacter halimunensis</name>
    <dbReference type="NCBI Taxonomy" id="3026934"/>
    <lineage>
        <taxon>Bacteria</taxon>
        <taxon>Bacillati</taxon>
        <taxon>Chloroflexota</taxon>
        <taxon>Ktedonobacteria</taxon>
        <taxon>Ktedonobacterales</taxon>
        <taxon>Dictyobacteraceae</taxon>
        <taxon>Dictyobacter</taxon>
    </lineage>
</organism>
<evidence type="ECO:0000313" key="1">
    <source>
        <dbReference type="EMBL" id="GLV55093.1"/>
    </source>
</evidence>
<dbReference type="RefSeq" id="WP_338249129.1">
    <property type="nucleotide sequence ID" value="NZ_BSRI01000001.1"/>
</dbReference>
<dbReference type="InterPro" id="IPR036412">
    <property type="entry name" value="HAD-like_sf"/>
</dbReference>
<dbReference type="InterPro" id="IPR023214">
    <property type="entry name" value="HAD_sf"/>
</dbReference>
<dbReference type="SUPFAM" id="SSF56784">
    <property type="entry name" value="HAD-like"/>
    <property type="match status" value="1"/>
</dbReference>
<sequence length="216" mass="24765">MNSYKCVFLDWALTLSNSLFWEHFNDPEHAHFQTFQMIQRTLFQDPAFSQMLLDWMRGRFTSEDVIAALCQHDAALDPRMMLDELALSCSKMQFVSPQIPTYVAQLQARGIKVVIATDNMDTFTRWTVPALQLRTLFDDVLNSYDLQALKEDINESGRSAFFGTYLKSQGLEPGQSVLIDDSGEDCGRRIRSFGIDYRRIEPRVGLVPELQKLLAP</sequence>
<reference evidence="1 2" key="1">
    <citation type="submission" date="2023-02" db="EMBL/GenBank/DDBJ databases">
        <title>Dictyobacter halimunensis sp. nov., a new member of the class Ktedonobacteria from forest soil in a geothermal area.</title>
        <authorList>
            <person name="Rachmania M.K."/>
            <person name="Ningsih F."/>
            <person name="Sakai Y."/>
            <person name="Yabe S."/>
            <person name="Yokota A."/>
            <person name="Sjamsuridzal W."/>
        </authorList>
    </citation>
    <scope>NUCLEOTIDE SEQUENCE [LARGE SCALE GENOMIC DNA]</scope>
    <source>
        <strain evidence="1 2">S3.2.2.5</strain>
    </source>
</reference>
<dbReference type="EMBL" id="BSRI01000001">
    <property type="protein sequence ID" value="GLV55093.1"/>
    <property type="molecule type" value="Genomic_DNA"/>
</dbReference>
<evidence type="ECO:0000313" key="2">
    <source>
        <dbReference type="Proteomes" id="UP001344906"/>
    </source>
</evidence>
<name>A0ABQ6FLF3_9CHLR</name>
<proteinExistence type="predicted"/>
<accession>A0ABQ6FLF3</accession>
<comment type="caution">
    <text evidence="1">The sequence shown here is derived from an EMBL/GenBank/DDBJ whole genome shotgun (WGS) entry which is preliminary data.</text>
</comment>